<accession>A0A3N4PVG1</accession>
<evidence type="ECO:0000313" key="6">
    <source>
        <dbReference type="Proteomes" id="UP000278351"/>
    </source>
</evidence>
<evidence type="ECO:0000256" key="3">
    <source>
        <dbReference type="ARBA" id="ARBA00023163"/>
    </source>
</evidence>
<dbReference type="Gene3D" id="1.10.10.60">
    <property type="entry name" value="Homeodomain-like"/>
    <property type="match status" value="1"/>
</dbReference>
<name>A0A3N4PVG1_9BACT</name>
<gene>
    <name evidence="5" type="ORF">EGT74_13800</name>
</gene>
<dbReference type="OrthoDB" id="956952at2"/>
<dbReference type="GO" id="GO:0043565">
    <property type="term" value="F:sequence-specific DNA binding"/>
    <property type="evidence" value="ECO:0007669"/>
    <property type="project" value="InterPro"/>
</dbReference>
<protein>
    <submittedName>
        <fullName evidence="5">AraC family transcriptional regulator</fullName>
    </submittedName>
</protein>
<comment type="caution">
    <text evidence="5">The sequence shown here is derived from an EMBL/GenBank/DDBJ whole genome shotgun (WGS) entry which is preliminary data.</text>
</comment>
<dbReference type="PROSITE" id="PS01124">
    <property type="entry name" value="HTH_ARAC_FAMILY_2"/>
    <property type="match status" value="1"/>
</dbReference>
<dbReference type="SUPFAM" id="SSF46689">
    <property type="entry name" value="Homeodomain-like"/>
    <property type="match status" value="1"/>
</dbReference>
<keyword evidence="2" id="KW-0238">DNA-binding</keyword>
<evidence type="ECO:0000313" key="5">
    <source>
        <dbReference type="EMBL" id="RPE08137.1"/>
    </source>
</evidence>
<proteinExistence type="predicted"/>
<dbReference type="AlphaFoldDB" id="A0A3N4PVG1"/>
<dbReference type="PANTHER" id="PTHR43280">
    <property type="entry name" value="ARAC-FAMILY TRANSCRIPTIONAL REGULATOR"/>
    <property type="match status" value="1"/>
</dbReference>
<dbReference type="Proteomes" id="UP000278351">
    <property type="component" value="Unassembled WGS sequence"/>
</dbReference>
<evidence type="ECO:0000256" key="1">
    <source>
        <dbReference type="ARBA" id="ARBA00023015"/>
    </source>
</evidence>
<sequence length="124" mass="14479">MKKNNKPKRGEEITTGYFTLLDKHIEDVVTGTVPRMMELNEIAAALYVSHQHLSDTIKREMGHHPCHFYDLKIIDKAKQLLRETALPVAQIAYTLTYDPSNFSKFFKKFTGETPRQWRENNPTR</sequence>
<keyword evidence="6" id="KW-1185">Reference proteome</keyword>
<feature type="domain" description="HTH araC/xylS-type" evidence="4">
    <location>
        <begin position="23"/>
        <end position="120"/>
    </location>
</feature>
<evidence type="ECO:0000256" key="2">
    <source>
        <dbReference type="ARBA" id="ARBA00023125"/>
    </source>
</evidence>
<evidence type="ECO:0000259" key="4">
    <source>
        <dbReference type="PROSITE" id="PS01124"/>
    </source>
</evidence>
<keyword evidence="3" id="KW-0804">Transcription</keyword>
<dbReference type="RefSeq" id="WP_123847137.1">
    <property type="nucleotide sequence ID" value="NZ_RPDH01000002.1"/>
</dbReference>
<keyword evidence="1" id="KW-0805">Transcription regulation</keyword>
<dbReference type="EMBL" id="RPDH01000002">
    <property type="protein sequence ID" value="RPE08137.1"/>
    <property type="molecule type" value="Genomic_DNA"/>
</dbReference>
<dbReference type="InterPro" id="IPR009057">
    <property type="entry name" value="Homeodomain-like_sf"/>
</dbReference>
<dbReference type="PANTHER" id="PTHR43280:SF2">
    <property type="entry name" value="HTH-TYPE TRANSCRIPTIONAL REGULATOR EXSA"/>
    <property type="match status" value="1"/>
</dbReference>
<dbReference type="SMART" id="SM00342">
    <property type="entry name" value="HTH_ARAC"/>
    <property type="match status" value="1"/>
</dbReference>
<dbReference type="GO" id="GO:0003700">
    <property type="term" value="F:DNA-binding transcription factor activity"/>
    <property type="evidence" value="ECO:0007669"/>
    <property type="project" value="InterPro"/>
</dbReference>
<dbReference type="Pfam" id="PF12833">
    <property type="entry name" value="HTH_18"/>
    <property type="match status" value="1"/>
</dbReference>
<dbReference type="InterPro" id="IPR018060">
    <property type="entry name" value="HTH_AraC"/>
</dbReference>
<organism evidence="5 6">
    <name type="scientific">Chitinophaga lutea</name>
    <dbReference type="NCBI Taxonomy" id="2488634"/>
    <lineage>
        <taxon>Bacteria</taxon>
        <taxon>Pseudomonadati</taxon>
        <taxon>Bacteroidota</taxon>
        <taxon>Chitinophagia</taxon>
        <taxon>Chitinophagales</taxon>
        <taxon>Chitinophagaceae</taxon>
        <taxon>Chitinophaga</taxon>
    </lineage>
</organism>
<reference evidence="5 6" key="1">
    <citation type="submission" date="2018-11" db="EMBL/GenBank/DDBJ databases">
        <title>Chitinophaga lutea sp.nov., isolate from arsenic contaminated soil.</title>
        <authorList>
            <person name="Zong Y."/>
        </authorList>
    </citation>
    <scope>NUCLEOTIDE SEQUENCE [LARGE SCALE GENOMIC DNA]</scope>
    <source>
        <strain evidence="5 6">ZY74</strain>
    </source>
</reference>